<feature type="region of interest" description="Disordered" evidence="1">
    <location>
        <begin position="1"/>
        <end position="56"/>
    </location>
</feature>
<evidence type="ECO:0000313" key="2">
    <source>
        <dbReference type="EMBL" id="KIW59936.1"/>
    </source>
</evidence>
<feature type="compositionally biased region" description="Basic residues" evidence="1">
    <location>
        <begin position="1"/>
        <end position="12"/>
    </location>
</feature>
<dbReference type="HOGENOM" id="CLU_002072_0_1_1"/>
<organism evidence="2 3">
    <name type="scientific">Exophiala xenobiotica</name>
    <dbReference type="NCBI Taxonomy" id="348802"/>
    <lineage>
        <taxon>Eukaryota</taxon>
        <taxon>Fungi</taxon>
        <taxon>Dikarya</taxon>
        <taxon>Ascomycota</taxon>
        <taxon>Pezizomycotina</taxon>
        <taxon>Eurotiomycetes</taxon>
        <taxon>Chaetothyriomycetidae</taxon>
        <taxon>Chaetothyriales</taxon>
        <taxon>Herpotrichiellaceae</taxon>
        <taxon>Exophiala</taxon>
    </lineage>
</organism>
<accession>A0A0D2C4X2</accession>
<dbReference type="STRING" id="348802.A0A0D2C4X2"/>
<dbReference type="EMBL" id="KN847317">
    <property type="protein sequence ID" value="KIW59936.1"/>
    <property type="molecule type" value="Genomic_DNA"/>
</dbReference>
<evidence type="ECO:0000313" key="3">
    <source>
        <dbReference type="Proteomes" id="UP000054342"/>
    </source>
</evidence>
<dbReference type="Proteomes" id="UP000054342">
    <property type="component" value="Unassembled WGS sequence"/>
</dbReference>
<name>A0A0D2C4X2_9EURO</name>
<feature type="compositionally biased region" description="Acidic residues" evidence="1">
    <location>
        <begin position="233"/>
        <end position="246"/>
    </location>
</feature>
<feature type="compositionally biased region" description="Low complexity" evidence="1">
    <location>
        <begin position="971"/>
        <end position="987"/>
    </location>
</feature>
<dbReference type="AlphaFoldDB" id="A0A0D2C4X2"/>
<dbReference type="OrthoDB" id="4152175at2759"/>
<keyword evidence="3" id="KW-1185">Reference proteome</keyword>
<protein>
    <submittedName>
        <fullName evidence="2">Uncharacterized protein</fullName>
    </submittedName>
</protein>
<dbReference type="GeneID" id="25322102"/>
<evidence type="ECO:0000256" key="1">
    <source>
        <dbReference type="SAM" id="MobiDB-lite"/>
    </source>
</evidence>
<sequence length="1079" mass="120128">MNFNYKKPRRRRNFQDPPSAEDHDSPISLGKCSRLQPFGPAEPPPKGRSTDAYGPSHSISIDREYTGVSPVDVLYTDPGYILVPKDVFDRQGILGSLESDELLTEYSDASSISDTERNAYVYELADDLFGNFGTVGESRHKLKEICDDLLGLLKAFALRFGHHASTQLHIDVMHFVHMHHREISDHFKSRCMEQNFRGEAKGSGGRIPLEEMVEKWQRDFQEPTSGSVADPAFVEDDPGIQLDDDRDQQQPEQNPDNVYGDSIMRTPAYHWLLDSLRKRLYLTPADSTCNPSIRETILSSLASTRKVSRKTPAETYRMAFFLAWDPLYFHREQGYTEEIKEVVKYAITLTGNMSQAQAMPCGQYMLQTWPSSASVLLELVQNALREPGLATQAHFSDGMKLEGLVAGQKFLVQVRGIRDSIAEAGEQLAWLGSALRSSTDQKMALCSPYIEKILKDCPDGETITTAGPLYTCHIGFRTYQQKTSTPVANGQCWHDMFRNPTVVEGFPILERLENILGLEMPLNLMAALIHTRRIDMFDETPFIEGISSMLYPTQSVGGFLLWHHLCNKDSSMVAFTDDRVRCRHHASSLDLPRVRHIVGWCPKVEYHAGSSEAILSIEKTGLPRTHTVCVLDKVVLSAGNFITGGIEVLLGREDVPVHVSRNGYRGKLQWTAQKFVVLWDTGECKGWLVNGNTPSSAFGPEDVQEPTEPYGLGSSLDVLLNTENRQLPLYREETDPIRFQNRVEDLCDTLYLIAEYQHRAAGQNGIKLKLSPRRHLEGWDFRDLALERNHIYPRVACIPTIGRGWVDFVRDVQAIVLFGRGYGEVLRPSTERKMICTHWDKLPPDNYYLAAAVGDLRKIMELDGDANAIPPRLSDNIAWHQREPLPKRFHCKGEACVKYPGFVQVLLPAKLKAGSAESKSASNPLSKLQDASAVVFGHNKVFRLFYPDVGPPQHGDPPSPVDETNSPIDDSGLGTSLGTLNLSTSTSCPDASPPAGIGGDSPDPELPVPPGKSARSHDGTKSGLTQSLSAAAAEEGESAKCTCHSEVQAGPGKRANRLTSWAKPILTKARKRRRLLDDE</sequence>
<feature type="region of interest" description="Disordered" evidence="1">
    <location>
        <begin position="218"/>
        <end position="260"/>
    </location>
</feature>
<dbReference type="RefSeq" id="XP_013320520.1">
    <property type="nucleotide sequence ID" value="XM_013465066.1"/>
</dbReference>
<feature type="region of interest" description="Disordered" evidence="1">
    <location>
        <begin position="947"/>
        <end position="1039"/>
    </location>
</feature>
<reference evidence="2 3" key="1">
    <citation type="submission" date="2015-01" db="EMBL/GenBank/DDBJ databases">
        <title>The Genome Sequence of Exophiala xenobiotica CBS118157.</title>
        <authorList>
            <consortium name="The Broad Institute Genomics Platform"/>
            <person name="Cuomo C."/>
            <person name="de Hoog S."/>
            <person name="Gorbushina A."/>
            <person name="Stielow B."/>
            <person name="Teixiera M."/>
            <person name="Abouelleil A."/>
            <person name="Chapman S.B."/>
            <person name="Priest M."/>
            <person name="Young S.K."/>
            <person name="Wortman J."/>
            <person name="Nusbaum C."/>
            <person name="Birren B."/>
        </authorList>
    </citation>
    <scope>NUCLEOTIDE SEQUENCE [LARGE SCALE GENOMIC DNA]</scope>
    <source>
        <strain evidence="2 3">CBS 118157</strain>
    </source>
</reference>
<gene>
    <name evidence="2" type="ORF">PV05_00194</name>
</gene>
<proteinExistence type="predicted"/>